<dbReference type="NCBIfam" id="TIGR00175">
    <property type="entry name" value="mito_nad_idh"/>
    <property type="match status" value="1"/>
</dbReference>
<dbReference type="GO" id="GO:0006102">
    <property type="term" value="P:isocitrate metabolic process"/>
    <property type="evidence" value="ECO:0007669"/>
    <property type="project" value="TreeGrafter"/>
</dbReference>
<keyword evidence="3" id="KW-0809">Transit peptide</keyword>
<evidence type="ECO:0000313" key="6">
    <source>
        <dbReference type="Proteomes" id="UP001165080"/>
    </source>
</evidence>
<dbReference type="Proteomes" id="UP001165080">
    <property type="component" value="Unassembled WGS sequence"/>
</dbReference>
<dbReference type="InterPro" id="IPR004434">
    <property type="entry name" value="Isocitrate_DH_NAD"/>
</dbReference>
<reference evidence="5 6" key="1">
    <citation type="journal article" date="2023" name="Commun. Biol.">
        <title>Reorganization of the ancestral sex-determining regions during the evolution of trioecy in Pleodorina starrii.</title>
        <authorList>
            <person name="Takahashi K."/>
            <person name="Suzuki S."/>
            <person name="Kawai-Toyooka H."/>
            <person name="Yamamoto K."/>
            <person name="Hamaji T."/>
            <person name="Ootsuki R."/>
            <person name="Yamaguchi H."/>
            <person name="Kawachi M."/>
            <person name="Higashiyama T."/>
            <person name="Nozaki H."/>
        </authorList>
    </citation>
    <scope>NUCLEOTIDE SEQUENCE [LARGE SCALE GENOMIC DNA]</scope>
    <source>
        <strain evidence="5 6">NIES-4479</strain>
    </source>
</reference>
<name>A0A9W6BAN8_9CHLO</name>
<dbReference type="SMART" id="SM01329">
    <property type="entry name" value="Iso_dh"/>
    <property type="match status" value="1"/>
</dbReference>
<keyword evidence="6" id="KW-1185">Reference proteome</keyword>
<organism evidence="5 6">
    <name type="scientific">Pleodorina starrii</name>
    <dbReference type="NCBI Taxonomy" id="330485"/>
    <lineage>
        <taxon>Eukaryota</taxon>
        <taxon>Viridiplantae</taxon>
        <taxon>Chlorophyta</taxon>
        <taxon>core chlorophytes</taxon>
        <taxon>Chlorophyceae</taxon>
        <taxon>CS clade</taxon>
        <taxon>Chlamydomonadales</taxon>
        <taxon>Volvocaceae</taxon>
        <taxon>Pleodorina</taxon>
    </lineage>
</organism>
<protein>
    <recommendedName>
        <fullName evidence="4">Isopropylmalate dehydrogenase-like domain-containing protein</fullName>
    </recommendedName>
</protein>
<dbReference type="GO" id="GO:0006099">
    <property type="term" value="P:tricarboxylic acid cycle"/>
    <property type="evidence" value="ECO:0007669"/>
    <property type="project" value="UniProtKB-KW"/>
</dbReference>
<dbReference type="GO" id="GO:0004449">
    <property type="term" value="F:isocitrate dehydrogenase (NAD+) activity"/>
    <property type="evidence" value="ECO:0007669"/>
    <property type="project" value="TreeGrafter"/>
</dbReference>
<dbReference type="Gene3D" id="3.40.718.10">
    <property type="entry name" value="Isopropylmalate Dehydrogenase"/>
    <property type="match status" value="1"/>
</dbReference>
<dbReference type="EMBL" id="BRXU01000001">
    <property type="protein sequence ID" value="GLC48641.1"/>
    <property type="molecule type" value="Genomic_DNA"/>
</dbReference>
<evidence type="ECO:0000256" key="3">
    <source>
        <dbReference type="ARBA" id="ARBA00022946"/>
    </source>
</evidence>
<dbReference type="AlphaFoldDB" id="A0A9W6BAN8"/>
<evidence type="ECO:0000313" key="5">
    <source>
        <dbReference type="EMBL" id="GLC48641.1"/>
    </source>
</evidence>
<feature type="domain" description="Isopropylmalate dehydrogenase-like" evidence="4">
    <location>
        <begin position="41"/>
        <end position="373"/>
    </location>
</feature>
<dbReference type="InterPro" id="IPR024084">
    <property type="entry name" value="IsoPropMal-DH-like_dom"/>
</dbReference>
<evidence type="ECO:0000256" key="2">
    <source>
        <dbReference type="ARBA" id="ARBA00022532"/>
    </source>
</evidence>
<sequence>MLARLPGLLARSSPGGATSLQQQARGVLTYLPSPGDGASSTVTLIPGDGIGPEVTKSVVDVVAAMGAPITWERFDYLSGSEGGKLPRTSVPQEILNSIRRNGVCLKGTLFTPLDANNTNTQSLNVQLRKDLDLHVNVVHGYSIPGLNTRHKDLDIVVIRENTEGEYSGLEHEVVEGVVESLKIITYEKSYRTAKYAFEFAFLNNRKKVSAIHKANIMKQGDGTFLKACREVARNFPRIKYDEVIVDNTCMQLVGRPQQFDVMVTPNLYGNLVSNVVAGLCGGFGVVPGGNIGDGVAIFEQGARHVAKSLAGQGVANPTATLLSTAMMMRHLKLANFADRLEASVMKVYSDGDKSVLTPDVGGSGTLLRFTEAVVRNLELEEN</sequence>
<keyword evidence="2" id="KW-0816">Tricarboxylic acid cycle</keyword>
<gene>
    <name evidence="5" type="primary">PLEST011588</name>
    <name evidence="5" type="ORF">PLESTB_000120600</name>
</gene>
<dbReference type="GO" id="GO:0005739">
    <property type="term" value="C:mitochondrion"/>
    <property type="evidence" value="ECO:0007669"/>
    <property type="project" value="TreeGrafter"/>
</dbReference>
<evidence type="ECO:0000259" key="4">
    <source>
        <dbReference type="SMART" id="SM01329"/>
    </source>
</evidence>
<dbReference type="SUPFAM" id="SSF53659">
    <property type="entry name" value="Isocitrate/Isopropylmalate dehydrogenase-like"/>
    <property type="match status" value="1"/>
</dbReference>
<comment type="similarity">
    <text evidence="1">Belongs to the isocitrate and isopropylmalate dehydrogenases family.</text>
</comment>
<accession>A0A9W6BAN8</accession>
<dbReference type="PANTHER" id="PTHR11835">
    <property type="entry name" value="DECARBOXYLATING DEHYDROGENASES-ISOCITRATE, ISOPROPYLMALATE, TARTRATE"/>
    <property type="match status" value="1"/>
</dbReference>
<dbReference type="Pfam" id="PF00180">
    <property type="entry name" value="Iso_dh"/>
    <property type="match status" value="1"/>
</dbReference>
<comment type="caution">
    <text evidence="5">The sequence shown here is derived from an EMBL/GenBank/DDBJ whole genome shotgun (WGS) entry which is preliminary data.</text>
</comment>
<proteinExistence type="inferred from homology"/>
<dbReference type="PANTHER" id="PTHR11835:SF42">
    <property type="entry name" value="ISOCITRATE DEHYDROGENASE [NAD] SUBUNIT BETA, MITOCHONDRIAL"/>
    <property type="match status" value="1"/>
</dbReference>
<evidence type="ECO:0000256" key="1">
    <source>
        <dbReference type="ARBA" id="ARBA00007769"/>
    </source>
</evidence>